<dbReference type="VEuPathDB" id="TriTrypDB:BCY84_16829"/>
<dbReference type="PANTHER" id="PTHR34496">
    <property type="entry name" value="GLCNAC TRANSFERASE-RELATED"/>
    <property type="match status" value="1"/>
</dbReference>
<dbReference type="VEuPathDB" id="TriTrypDB:TCDM_05104"/>
<dbReference type="AlphaFoldDB" id="A0A2V2VK06"/>
<accession>A0A2V2VK06</accession>
<dbReference type="VEuPathDB" id="TriTrypDB:TCSYLVIO_008928"/>
<dbReference type="Pfam" id="PF11397">
    <property type="entry name" value="GlcNAc"/>
    <property type="match status" value="1"/>
</dbReference>
<dbReference type="VEuPathDB" id="TriTrypDB:TcG_03392"/>
<dbReference type="VEuPathDB" id="TriTrypDB:TcCLB.511759.30"/>
<dbReference type="VEuPathDB" id="TriTrypDB:ECC02_001473"/>
<keyword evidence="1" id="KW-0472">Membrane</keyword>
<dbReference type="VEuPathDB" id="TriTrypDB:TcCL_NonESM03053"/>
<keyword evidence="1" id="KW-1133">Transmembrane helix</keyword>
<protein>
    <recommendedName>
        <fullName evidence="4">UDP-GlcNAc:polypeptide N-acetylglucosaminyltransferase</fullName>
    </recommendedName>
</protein>
<reference evidence="2 3" key="1">
    <citation type="journal article" date="2018" name="Microb. Genom.">
        <title>Expanding an expanded genome: long-read sequencing of Trypanosoma cruzi.</title>
        <authorList>
            <person name="Berna L."/>
            <person name="Rodriguez M."/>
            <person name="Chiribao M.L."/>
            <person name="Parodi-Talice A."/>
            <person name="Pita S."/>
            <person name="Rijo G."/>
            <person name="Alvarez-Valin F."/>
            <person name="Robello C."/>
        </authorList>
    </citation>
    <scope>NUCLEOTIDE SEQUENCE [LARGE SCALE GENOMIC DNA]</scope>
    <source>
        <strain evidence="2 3">Dm28c</strain>
    </source>
</reference>
<dbReference type="VEuPathDB" id="TriTrypDB:TcCLB.511309.70"/>
<dbReference type="Proteomes" id="UP000246121">
    <property type="component" value="Unassembled WGS sequence"/>
</dbReference>
<dbReference type="VEuPathDB" id="TriTrypDB:C4B63_25g201"/>
<keyword evidence="1" id="KW-0812">Transmembrane</keyword>
<dbReference type="PANTHER" id="PTHR34496:SF11">
    <property type="entry name" value="GLYCOSYLTRANSFERASE (GLCNAC)"/>
    <property type="match status" value="1"/>
</dbReference>
<dbReference type="SUPFAM" id="SSF53448">
    <property type="entry name" value="Nucleotide-diphospho-sugar transferases"/>
    <property type="match status" value="1"/>
</dbReference>
<evidence type="ECO:0000313" key="3">
    <source>
        <dbReference type="Proteomes" id="UP000246121"/>
    </source>
</evidence>
<dbReference type="VEuPathDB" id="TriTrypDB:TcBrA4_0134800"/>
<evidence type="ECO:0000313" key="2">
    <source>
        <dbReference type="EMBL" id="PWU94703.1"/>
    </source>
</evidence>
<name>A0A2V2VK06_TRYCR</name>
<proteinExistence type="predicted"/>
<feature type="transmembrane region" description="Helical" evidence="1">
    <location>
        <begin position="23"/>
        <end position="41"/>
    </location>
</feature>
<dbReference type="InterPro" id="IPR029044">
    <property type="entry name" value="Nucleotide-diphossugar_trans"/>
</dbReference>
<dbReference type="InterPro" id="IPR021067">
    <property type="entry name" value="Glycosyltransferase"/>
</dbReference>
<dbReference type="EMBL" id="PRFA01000025">
    <property type="protein sequence ID" value="PWU94703.1"/>
    <property type="molecule type" value="Genomic_DNA"/>
</dbReference>
<dbReference type="VEuPathDB" id="TriTrypDB:C3747_24g114"/>
<gene>
    <name evidence="2" type="ORF">C4B63_25g201</name>
</gene>
<comment type="caution">
    <text evidence="2">The sequence shown here is derived from an EMBL/GenBank/DDBJ whole genome shotgun (WGS) entry which is preliminary data.</text>
</comment>
<dbReference type="VEuPathDB" id="TriTrypDB:TcYC6_0048790"/>
<organism evidence="2 3">
    <name type="scientific">Trypanosoma cruzi</name>
    <dbReference type="NCBI Taxonomy" id="5693"/>
    <lineage>
        <taxon>Eukaryota</taxon>
        <taxon>Discoba</taxon>
        <taxon>Euglenozoa</taxon>
        <taxon>Kinetoplastea</taxon>
        <taxon>Metakinetoplastina</taxon>
        <taxon>Trypanosomatida</taxon>
        <taxon>Trypanosomatidae</taxon>
        <taxon>Trypanosoma</taxon>
        <taxon>Schizotrypanum</taxon>
    </lineage>
</organism>
<evidence type="ECO:0000256" key="1">
    <source>
        <dbReference type="SAM" id="Phobius"/>
    </source>
</evidence>
<sequence>MMDKRKLGRSLRIHRGGRGTRRFFRVFLVFVAFFLLLFFRFERRGPTMELEDADDILQTKTVFSSKDLPAANIPVDIATIFVSIAAFRDKECVTTLESLFTRAKNPRRVYLGISEERFEMDSSCIASPEVLKNIGVTRSRKLHWKDVVPFAYDPTNKQKYPKHTPVLHAKRDEDVITCLLSEGSSDAMPGPGESVLNGCQVLTRIGHPDDARGPTYGRYLTSLFYNNQDYYMVIDSHSRFVPEWDVKMIERARLMPTWGVMSYYPNGYTPEDPDAEINKTDVMAMCKGVILDNDIPKLGARWIDVRDHPVLQGFVAAGYIFGDAQFVKDVPFDPYLPFLFDGEEILYTVRLWTSGWDSYCPATAFLFHNYMRTDAPRFWSVLTRDEVKVHREFERQTSIKRALYLMRRNVLNSTQPVVTEDEAHRLNPAIGREMEHFGLGKLRRISDYWRFVELSDEFVKEKDDENRWKGGEGLCEKATLG</sequence>
<dbReference type="VEuPathDB" id="TriTrypDB:Tc_MARK_7622"/>
<evidence type="ECO:0008006" key="4">
    <source>
        <dbReference type="Google" id="ProtNLM"/>
    </source>
</evidence>